<protein>
    <submittedName>
        <fullName evidence="1">Uncharacterized protein</fullName>
    </submittedName>
</protein>
<reference evidence="1" key="1">
    <citation type="submission" date="2023-04" db="EMBL/GenBank/DDBJ databases">
        <title>Draft Genome sequencing of Naganishia species isolated from polar environments using Oxford Nanopore Technology.</title>
        <authorList>
            <person name="Leo P."/>
            <person name="Venkateswaran K."/>
        </authorList>
    </citation>
    <scope>NUCLEOTIDE SEQUENCE</scope>
    <source>
        <strain evidence="1">MNA-CCFEE 5425</strain>
    </source>
</reference>
<evidence type="ECO:0000313" key="1">
    <source>
        <dbReference type="EMBL" id="KAJ9111245.1"/>
    </source>
</evidence>
<accession>A0ACC2WIS7</accession>
<sequence>MGRAGPKKKASAAQGKKAVGSSKQTGRNPIPQQSVPPPRPQARRRKGPVDGATANQKSYMDDNDPSAGSTLTQDEDAAANDANENEDESHLFESNSAPPTTLADANALAIAAENTQLQSSLAEALARLSQVVTDGEQYQRELEEERRARRQAEDNLRQEQVERENLSTARPLPAVMKPTITRAMRGSSRILNARYILGLQIPENAQSAQLSPTDLLKENMWSWLQANARMVIAWGQTHQLPTLRIEPVPCWQTMDDDRRGALMNEFEDRVRHKPSAKALFYYGDANIPDEGVSIYHEDWIFKDMMMTVMNDITDTDTKYIKLNRQSDLPSDASSLSTWPPPRATQLIVPVVPRPRPEGDESRPPRAQIRSRRRRAVDGAASNQETRSDEPTSVRQEL</sequence>
<dbReference type="EMBL" id="JASBWU010000031">
    <property type="protein sequence ID" value="KAJ9111245.1"/>
    <property type="molecule type" value="Genomic_DNA"/>
</dbReference>
<dbReference type="Proteomes" id="UP001243375">
    <property type="component" value="Unassembled WGS sequence"/>
</dbReference>
<organism evidence="1 2">
    <name type="scientific">Naganishia vaughanmartiniae</name>
    <dbReference type="NCBI Taxonomy" id="1424756"/>
    <lineage>
        <taxon>Eukaryota</taxon>
        <taxon>Fungi</taxon>
        <taxon>Dikarya</taxon>
        <taxon>Basidiomycota</taxon>
        <taxon>Agaricomycotina</taxon>
        <taxon>Tremellomycetes</taxon>
        <taxon>Filobasidiales</taxon>
        <taxon>Filobasidiaceae</taxon>
        <taxon>Naganishia</taxon>
    </lineage>
</organism>
<comment type="caution">
    <text evidence="1">The sequence shown here is derived from an EMBL/GenBank/DDBJ whole genome shotgun (WGS) entry which is preliminary data.</text>
</comment>
<proteinExistence type="predicted"/>
<evidence type="ECO:0000313" key="2">
    <source>
        <dbReference type="Proteomes" id="UP001243375"/>
    </source>
</evidence>
<name>A0ACC2WIS7_9TREE</name>
<keyword evidence="2" id="KW-1185">Reference proteome</keyword>
<gene>
    <name evidence="1" type="ORF">QFC22_006545</name>
</gene>